<reference evidence="1" key="1">
    <citation type="submission" date="2020-08" db="EMBL/GenBank/DDBJ databases">
        <title>Multicomponent nature underlies the extraordinary mechanical properties of spider dragline silk.</title>
        <authorList>
            <person name="Kono N."/>
            <person name="Nakamura H."/>
            <person name="Mori M."/>
            <person name="Yoshida Y."/>
            <person name="Ohtoshi R."/>
            <person name="Malay A.D."/>
            <person name="Moran D.A.P."/>
            <person name="Tomita M."/>
            <person name="Numata K."/>
            <person name="Arakawa K."/>
        </authorList>
    </citation>
    <scope>NUCLEOTIDE SEQUENCE</scope>
</reference>
<name>A0A8X6QFC0_NEPPI</name>
<comment type="caution">
    <text evidence="1">The sequence shown here is derived from an EMBL/GenBank/DDBJ whole genome shotgun (WGS) entry which is preliminary data.</text>
</comment>
<accession>A0A8X6QFC0</accession>
<keyword evidence="2" id="KW-1185">Reference proteome</keyword>
<dbReference type="EMBL" id="BMAW01029123">
    <property type="protein sequence ID" value="GFU10613.1"/>
    <property type="molecule type" value="Genomic_DNA"/>
</dbReference>
<gene>
    <name evidence="1" type="ORF">NPIL_672631</name>
</gene>
<proteinExistence type="predicted"/>
<evidence type="ECO:0000313" key="1">
    <source>
        <dbReference type="EMBL" id="GFU10613.1"/>
    </source>
</evidence>
<evidence type="ECO:0000313" key="2">
    <source>
        <dbReference type="Proteomes" id="UP000887013"/>
    </source>
</evidence>
<organism evidence="1 2">
    <name type="scientific">Nephila pilipes</name>
    <name type="common">Giant wood spider</name>
    <name type="synonym">Nephila maculata</name>
    <dbReference type="NCBI Taxonomy" id="299642"/>
    <lineage>
        <taxon>Eukaryota</taxon>
        <taxon>Metazoa</taxon>
        <taxon>Ecdysozoa</taxon>
        <taxon>Arthropoda</taxon>
        <taxon>Chelicerata</taxon>
        <taxon>Arachnida</taxon>
        <taxon>Araneae</taxon>
        <taxon>Araneomorphae</taxon>
        <taxon>Entelegynae</taxon>
        <taxon>Araneoidea</taxon>
        <taxon>Nephilidae</taxon>
        <taxon>Nephila</taxon>
    </lineage>
</organism>
<protein>
    <submittedName>
        <fullName evidence="1">Uncharacterized protein</fullName>
    </submittedName>
</protein>
<sequence>MINTSRKYENQCFSKKYFDKLSPKYPQTTEEESFNPSEISFKLIHWTVRRLIPKCKATTACQTVFSNTSGVSRGGVELGVPENCEIEIFADDIVVGNLALVWES</sequence>
<dbReference type="AlphaFoldDB" id="A0A8X6QFC0"/>
<dbReference type="Proteomes" id="UP000887013">
    <property type="component" value="Unassembled WGS sequence"/>
</dbReference>